<dbReference type="InterPro" id="IPR025447">
    <property type="entry name" value="DUF4192"/>
</dbReference>
<dbReference type="Pfam" id="PF13830">
    <property type="entry name" value="DUF4192"/>
    <property type="match status" value="1"/>
</dbReference>
<dbReference type="AlphaFoldDB" id="A0A239B208"/>
<dbReference type="Proteomes" id="UP000198415">
    <property type="component" value="Unassembled WGS sequence"/>
</dbReference>
<accession>A0A239B208</accession>
<protein>
    <recommendedName>
        <fullName evidence="3">DUF4192 domain-containing protein</fullName>
    </recommendedName>
</protein>
<keyword evidence="2" id="KW-1185">Reference proteome</keyword>
<sequence>MSADCTLVIRNPAELVAVVPFVMGYHPNDCVAMIGLAGARVEFAACHDLPPPDWTEADADEAAGAVADAVARQESRLVAVIGYGSSARVTPAVLRSAQAVRTRGLEVLDAIRVSDGRWWSYFCSDKSCCPAAGTPCLPGDSVIAAEATFRGQVALPSRRELTAQVAAVSGARRAEMTRATERARRRFTDLLAGDLTAEQYGRLVRQNGKAAVRAAEKCYRSGGALSPDEIAWLGVLLVDRSVEDYALDRAVGGNEWRIRLWTDVLRQVEPAYVAPPACLLGLTAWRVGKGALARVAVDRALAEEPRHRLAGMLHSVLGFGLPPHLMPAARRRR</sequence>
<evidence type="ECO:0008006" key="3">
    <source>
        <dbReference type="Google" id="ProtNLM"/>
    </source>
</evidence>
<evidence type="ECO:0000313" key="2">
    <source>
        <dbReference type="Proteomes" id="UP000198415"/>
    </source>
</evidence>
<dbReference type="RefSeq" id="WP_089295205.1">
    <property type="nucleotide sequence ID" value="NZ_BOMU01000050.1"/>
</dbReference>
<organism evidence="1 2">
    <name type="scientific">Actinoplanes regularis</name>
    <dbReference type="NCBI Taxonomy" id="52697"/>
    <lineage>
        <taxon>Bacteria</taxon>
        <taxon>Bacillati</taxon>
        <taxon>Actinomycetota</taxon>
        <taxon>Actinomycetes</taxon>
        <taxon>Micromonosporales</taxon>
        <taxon>Micromonosporaceae</taxon>
        <taxon>Actinoplanes</taxon>
    </lineage>
</organism>
<name>A0A239B208_9ACTN</name>
<gene>
    <name evidence="1" type="ORF">SAMN06264365_108278</name>
</gene>
<dbReference type="EMBL" id="FZNR01000008">
    <property type="protein sequence ID" value="SNS01829.1"/>
    <property type="molecule type" value="Genomic_DNA"/>
</dbReference>
<evidence type="ECO:0000313" key="1">
    <source>
        <dbReference type="EMBL" id="SNS01829.1"/>
    </source>
</evidence>
<dbReference type="OrthoDB" id="3264463at2"/>
<reference evidence="1 2" key="1">
    <citation type="submission" date="2017-06" db="EMBL/GenBank/DDBJ databases">
        <authorList>
            <person name="Kim H.J."/>
            <person name="Triplett B.A."/>
        </authorList>
    </citation>
    <scope>NUCLEOTIDE SEQUENCE [LARGE SCALE GENOMIC DNA]</scope>
    <source>
        <strain evidence="1 2">DSM 43151</strain>
    </source>
</reference>
<proteinExistence type="predicted"/>